<evidence type="ECO:0000313" key="2">
    <source>
        <dbReference type="Proteomes" id="UP000593737"/>
    </source>
</evidence>
<dbReference type="AlphaFoldDB" id="A0A7S8J134"/>
<sequence length="155" mass="17214">MCLGADSIMMTRQATLGPIDPSVNGPLNPEIPGAPPQQRTPVSVEAINGYLAFAKEEIGLNSSEAKLAVLRSLADRVHPLVLGEVYRSRAQIRMLGQRLIQRQLTDKARVKKVLDFLCSESGSHDYTIYRQEARDELGLKVERPDDALYAIIRDQ</sequence>
<gene>
    <name evidence="1" type="ORF">Nkreftii_003625</name>
</gene>
<dbReference type="EMBL" id="CP047423">
    <property type="protein sequence ID" value="QPD05851.1"/>
    <property type="molecule type" value="Genomic_DNA"/>
</dbReference>
<name>A0A7S8J134_9BACT</name>
<evidence type="ECO:0000313" key="1">
    <source>
        <dbReference type="EMBL" id="QPD05851.1"/>
    </source>
</evidence>
<dbReference type="Proteomes" id="UP000593737">
    <property type="component" value="Chromosome"/>
</dbReference>
<dbReference type="KEGG" id="nkf:Nkreftii_003625"/>
<proteinExistence type="predicted"/>
<organism evidence="1 2">
    <name type="scientific">Candidatus Nitrospira kreftii</name>
    <dbReference type="NCBI Taxonomy" id="2652173"/>
    <lineage>
        <taxon>Bacteria</taxon>
        <taxon>Pseudomonadati</taxon>
        <taxon>Nitrospirota</taxon>
        <taxon>Nitrospiria</taxon>
        <taxon>Nitrospirales</taxon>
        <taxon>Nitrospiraceae</taxon>
        <taxon>Nitrospira</taxon>
    </lineage>
</organism>
<accession>A0A7S8J134</accession>
<reference evidence="1 2" key="1">
    <citation type="journal article" date="2020" name="ISME J.">
        <title>Enrichment and physiological characterization of a novel comammox Nitrospira indicates ammonium inhibition of complete nitrification.</title>
        <authorList>
            <person name="Sakoula D."/>
            <person name="Koch H."/>
            <person name="Frank J."/>
            <person name="Jetten M.S.M."/>
            <person name="van Kessel M.A.H.J."/>
            <person name="Lucker S."/>
        </authorList>
    </citation>
    <scope>NUCLEOTIDE SEQUENCE [LARGE SCALE GENOMIC DNA]</scope>
    <source>
        <strain evidence="1">Comreactor17</strain>
    </source>
</reference>
<protein>
    <submittedName>
        <fullName evidence="1">Serine dehydrogenase proteinase</fullName>
    </submittedName>
</protein>